<keyword evidence="1 2" id="KW-0732">Signal</keyword>
<organism evidence="4 5">
    <name type="scientific">Maricaulis maris</name>
    <dbReference type="NCBI Taxonomy" id="74318"/>
    <lineage>
        <taxon>Bacteria</taxon>
        <taxon>Pseudomonadati</taxon>
        <taxon>Pseudomonadota</taxon>
        <taxon>Alphaproteobacteria</taxon>
        <taxon>Maricaulales</taxon>
        <taxon>Maricaulaceae</taxon>
        <taxon>Maricaulis</taxon>
    </lineage>
</organism>
<dbReference type="Gene3D" id="2.60.450.10">
    <property type="entry name" value="Lipopolysaccharide (LPS) transport protein A like domain"/>
    <property type="match status" value="1"/>
</dbReference>
<dbReference type="InterPro" id="IPR052037">
    <property type="entry name" value="LPS_export_LptA"/>
</dbReference>
<sequence>MMRLLAIALTGLMSAALTGNAALAQIGNSSLPLDIEADTFEVFDAERHIVWLGNVHVVQGESSLQADRMDVYYNGESEGEGGGWGDIDRIVATDNVFYITPAQRARGDRGVYQMAEEIITLTGEVVITQGDNVITTNRFVNNLATGNSNFGEAGTGERVRMVLQPARTTDEAESSDTPEG</sequence>
<evidence type="ECO:0000256" key="1">
    <source>
        <dbReference type="ARBA" id="ARBA00022729"/>
    </source>
</evidence>
<dbReference type="EMBL" id="RBIM01000005">
    <property type="protein sequence ID" value="RKQ96040.1"/>
    <property type="molecule type" value="Genomic_DNA"/>
</dbReference>
<dbReference type="PANTHER" id="PTHR36504">
    <property type="entry name" value="LIPOPOLYSACCHARIDE EXPORT SYSTEM PROTEIN LPTA"/>
    <property type="match status" value="1"/>
</dbReference>
<protein>
    <submittedName>
        <fullName evidence="4">Lipopolysaccharide export system protein LptA</fullName>
    </submittedName>
</protein>
<dbReference type="AlphaFoldDB" id="A0A495D4U4"/>
<accession>A0A495D4U4</accession>
<dbReference type="OrthoDB" id="7171889at2"/>
<feature type="domain" description="Organic solvent tolerance-like N-terminal" evidence="3">
    <location>
        <begin position="34"/>
        <end position="145"/>
    </location>
</feature>
<dbReference type="GO" id="GO:0030288">
    <property type="term" value="C:outer membrane-bounded periplasmic space"/>
    <property type="evidence" value="ECO:0007669"/>
    <property type="project" value="TreeGrafter"/>
</dbReference>
<dbReference type="PANTHER" id="PTHR36504:SF1">
    <property type="entry name" value="LIPOPOLYSACCHARIDE EXPORT SYSTEM PROTEIN LPTA"/>
    <property type="match status" value="1"/>
</dbReference>
<comment type="caution">
    <text evidence="4">The sequence shown here is derived from an EMBL/GenBank/DDBJ whole genome shotgun (WGS) entry which is preliminary data.</text>
</comment>
<dbReference type="InterPro" id="IPR005653">
    <property type="entry name" value="OstA-like_N"/>
</dbReference>
<feature type="chain" id="PRO_5019814113" evidence="2">
    <location>
        <begin position="25"/>
        <end position="180"/>
    </location>
</feature>
<dbReference type="Proteomes" id="UP000273675">
    <property type="component" value="Unassembled WGS sequence"/>
</dbReference>
<name>A0A495D4U4_9PROT</name>
<gene>
    <name evidence="4" type="ORF">C7435_2291</name>
</gene>
<dbReference type="GO" id="GO:0009279">
    <property type="term" value="C:cell outer membrane"/>
    <property type="evidence" value="ECO:0007669"/>
    <property type="project" value="TreeGrafter"/>
</dbReference>
<evidence type="ECO:0000313" key="4">
    <source>
        <dbReference type="EMBL" id="RKQ96040.1"/>
    </source>
</evidence>
<evidence type="ECO:0000259" key="3">
    <source>
        <dbReference type="Pfam" id="PF03968"/>
    </source>
</evidence>
<dbReference type="GO" id="GO:0017089">
    <property type="term" value="F:glycolipid transfer activity"/>
    <property type="evidence" value="ECO:0007669"/>
    <property type="project" value="TreeGrafter"/>
</dbReference>
<dbReference type="GO" id="GO:0015920">
    <property type="term" value="P:lipopolysaccharide transport"/>
    <property type="evidence" value="ECO:0007669"/>
    <property type="project" value="TreeGrafter"/>
</dbReference>
<evidence type="ECO:0000313" key="5">
    <source>
        <dbReference type="Proteomes" id="UP000273675"/>
    </source>
</evidence>
<feature type="signal peptide" evidence="2">
    <location>
        <begin position="1"/>
        <end position="24"/>
    </location>
</feature>
<proteinExistence type="predicted"/>
<reference evidence="4 5" key="1">
    <citation type="submission" date="2018-10" db="EMBL/GenBank/DDBJ databases">
        <title>Genomic Encyclopedia of Type Strains, Phase IV (KMG-IV): sequencing the most valuable type-strain genomes for metagenomic binning, comparative biology and taxonomic classification.</title>
        <authorList>
            <person name="Goeker M."/>
        </authorList>
    </citation>
    <scope>NUCLEOTIDE SEQUENCE [LARGE SCALE GENOMIC DNA]</scope>
    <source>
        <strain evidence="4 5">DSM 4734</strain>
    </source>
</reference>
<dbReference type="Pfam" id="PF03968">
    <property type="entry name" value="LptD_N"/>
    <property type="match status" value="1"/>
</dbReference>
<evidence type="ECO:0000256" key="2">
    <source>
        <dbReference type="SAM" id="SignalP"/>
    </source>
</evidence>